<dbReference type="InterPro" id="IPR050931">
    <property type="entry name" value="Mito_Protein_Transport_Metaxin"/>
</dbReference>
<dbReference type="GO" id="GO:0007005">
    <property type="term" value="P:mitochondrion organization"/>
    <property type="evidence" value="ECO:0007669"/>
    <property type="project" value="TreeGrafter"/>
</dbReference>
<evidence type="ECO:0000313" key="8">
    <source>
        <dbReference type="EMBL" id="CDK24401.1"/>
    </source>
</evidence>
<evidence type="ECO:0000313" key="9">
    <source>
        <dbReference type="Proteomes" id="UP000019384"/>
    </source>
</evidence>
<keyword evidence="9" id="KW-1185">Reference proteome</keyword>
<dbReference type="STRING" id="1382522.W6MFL6"/>
<keyword evidence="6" id="KW-0472">Membrane</keyword>
<evidence type="ECO:0000259" key="7">
    <source>
        <dbReference type="Pfam" id="PF10568"/>
    </source>
</evidence>
<keyword evidence="3" id="KW-1000">Mitochondrion outer membrane</keyword>
<comment type="subcellular location">
    <subcellularLocation>
        <location evidence="1">Mitochondrion outer membrane</location>
    </subcellularLocation>
</comment>
<evidence type="ECO:0000256" key="6">
    <source>
        <dbReference type="ARBA" id="ARBA00023136"/>
    </source>
</evidence>
<keyword evidence="4" id="KW-0653">Protein transport</keyword>
<evidence type="ECO:0000256" key="5">
    <source>
        <dbReference type="ARBA" id="ARBA00023128"/>
    </source>
</evidence>
<dbReference type="HOGENOM" id="CLU_078884_0_0_1"/>
<keyword evidence="5" id="KW-0496">Mitochondrion</keyword>
<organism evidence="8 9">
    <name type="scientific">Kuraishia capsulata CBS 1993</name>
    <dbReference type="NCBI Taxonomy" id="1382522"/>
    <lineage>
        <taxon>Eukaryota</taxon>
        <taxon>Fungi</taxon>
        <taxon>Dikarya</taxon>
        <taxon>Ascomycota</taxon>
        <taxon>Saccharomycotina</taxon>
        <taxon>Pichiomycetes</taxon>
        <taxon>Pichiales</taxon>
        <taxon>Pichiaceae</taxon>
        <taxon>Kuraishia</taxon>
    </lineage>
</organism>
<name>W6MFL6_9ASCO</name>
<evidence type="ECO:0000256" key="4">
    <source>
        <dbReference type="ARBA" id="ARBA00022927"/>
    </source>
</evidence>
<evidence type="ECO:0000256" key="3">
    <source>
        <dbReference type="ARBA" id="ARBA00022787"/>
    </source>
</evidence>
<reference evidence="8" key="1">
    <citation type="submission" date="2013-12" db="EMBL/GenBank/DDBJ databases">
        <authorList>
            <person name="Genoscope - CEA"/>
        </authorList>
    </citation>
    <scope>NUCLEOTIDE SEQUENCE</scope>
    <source>
        <strain evidence="8">CBS 1993</strain>
    </source>
</reference>
<dbReference type="GO" id="GO:0001401">
    <property type="term" value="C:SAM complex"/>
    <property type="evidence" value="ECO:0007669"/>
    <property type="project" value="InterPro"/>
</dbReference>
<dbReference type="Proteomes" id="UP000019384">
    <property type="component" value="Unassembled WGS sequence"/>
</dbReference>
<dbReference type="PANTHER" id="PTHR12289">
    <property type="entry name" value="METAXIN RELATED"/>
    <property type="match status" value="1"/>
</dbReference>
<dbReference type="EMBL" id="HG793125">
    <property type="protein sequence ID" value="CDK24401.1"/>
    <property type="molecule type" value="Genomic_DNA"/>
</dbReference>
<dbReference type="InterPro" id="IPR019564">
    <property type="entry name" value="Sam37/metaxin_N"/>
</dbReference>
<feature type="domain" description="Mitochondrial outer membrane transport complex Sam37/metaxin N-terminal" evidence="7">
    <location>
        <begin position="19"/>
        <end position="143"/>
    </location>
</feature>
<gene>
    <name evidence="8" type="ORF">KUCA_T00000363001</name>
</gene>
<evidence type="ECO:0000256" key="2">
    <source>
        <dbReference type="ARBA" id="ARBA00022448"/>
    </source>
</evidence>
<dbReference type="AlphaFoldDB" id="W6MFL6"/>
<dbReference type="GeneID" id="34517806"/>
<protein>
    <recommendedName>
        <fullName evidence="7">Mitochondrial outer membrane transport complex Sam37/metaxin N-terminal domain-containing protein</fullName>
    </recommendedName>
</protein>
<reference evidence="8" key="2">
    <citation type="submission" date="2014-02" db="EMBL/GenBank/DDBJ databases">
        <title>Complete DNA sequence of /Kuraishia capsulata/ illustrates novel genomic features among budding yeasts (/Saccharomycotina/).</title>
        <authorList>
            <person name="Morales L."/>
            <person name="Noel B."/>
            <person name="Porcel B."/>
            <person name="Marcet-Houben M."/>
            <person name="Hullo M-F."/>
            <person name="Sacerdot C."/>
            <person name="Tekaia F."/>
            <person name="Leh-Louis V."/>
            <person name="Despons L."/>
            <person name="Khanna V."/>
            <person name="Aury J-M."/>
            <person name="Barbe V."/>
            <person name="Couloux A."/>
            <person name="Labadie K."/>
            <person name="Pelletier E."/>
            <person name="Souciet J-L."/>
            <person name="Boekhout T."/>
            <person name="Gabaldon T."/>
            <person name="Wincker P."/>
            <person name="Dujon B."/>
        </authorList>
    </citation>
    <scope>NUCLEOTIDE SEQUENCE</scope>
    <source>
        <strain evidence="8">CBS 1993</strain>
    </source>
</reference>
<dbReference type="GO" id="GO:0015031">
    <property type="term" value="P:protein transport"/>
    <property type="evidence" value="ECO:0007669"/>
    <property type="project" value="UniProtKB-KW"/>
</dbReference>
<dbReference type="CDD" id="cd03078">
    <property type="entry name" value="GST_N_Metaxin1_like"/>
    <property type="match status" value="1"/>
</dbReference>
<dbReference type="Pfam" id="PF10568">
    <property type="entry name" value="Tom37"/>
    <property type="match status" value="1"/>
</dbReference>
<sequence length="311" mass="35258">MEIHVWGAEKDIAIFHAESLAIAWYQVVFYAHRSDLSIVTSSNTFISPSGSLPFLKDGETYVNGFENIVQYLQKKIPSKVTAAANYESELVESGLMQYIENKLSVITKYTYLVNRENYERFTRSKFKDYLPFPMQYAPPLDLRKEAVEAANSVGLTEGTRQASDDDEEIKALKDQLKAIPTLSNVYKTQIDQKVSEILTKKGAVANMQCIYLAETYLSQITKVIDLESDKAPTASEILFMAHIFSQTYSELPDCFMRTYISDSHPELFAKVQLLAKSMEFKIKRSDLVRSPRSSEYPGLVNAILNYGNTLI</sequence>
<accession>W6MFL6</accession>
<keyword evidence="2" id="KW-0813">Transport</keyword>
<dbReference type="OrthoDB" id="5835136at2759"/>
<evidence type="ECO:0000256" key="1">
    <source>
        <dbReference type="ARBA" id="ARBA00004294"/>
    </source>
</evidence>
<dbReference type="RefSeq" id="XP_022456418.1">
    <property type="nucleotide sequence ID" value="XM_022604895.1"/>
</dbReference>
<proteinExistence type="predicted"/>
<dbReference type="PANTHER" id="PTHR12289:SF41">
    <property type="entry name" value="FAILED AXON CONNECTIONS-RELATED"/>
    <property type="match status" value="1"/>
</dbReference>